<comment type="similarity">
    <text evidence="1 3">Belongs to the gamma-glutamylcyclotransferase family.</text>
</comment>
<organism evidence="6">
    <name type="scientific">Caenorhabditis brenneri</name>
    <name type="common">Nematode worm</name>
    <dbReference type="NCBI Taxonomy" id="135651"/>
    <lineage>
        <taxon>Eukaryota</taxon>
        <taxon>Metazoa</taxon>
        <taxon>Ecdysozoa</taxon>
        <taxon>Nematoda</taxon>
        <taxon>Chromadorea</taxon>
        <taxon>Rhabditida</taxon>
        <taxon>Rhabditina</taxon>
        <taxon>Rhabditomorpha</taxon>
        <taxon>Rhabditoidea</taxon>
        <taxon>Rhabditidae</taxon>
        <taxon>Peloderinae</taxon>
        <taxon>Caenorhabditis</taxon>
    </lineage>
</organism>
<dbReference type="FunCoup" id="G0N2P0">
    <property type="interactions" value="346"/>
</dbReference>
<gene>
    <name evidence="5" type="ORF">CAEBREN_06998</name>
</gene>
<dbReference type="STRING" id="135651.G0N2P0"/>
<dbReference type="eggNOG" id="KOG4450">
    <property type="taxonomic scope" value="Eukaryota"/>
</dbReference>
<name>G0N2P0_CAEBE</name>
<protein>
    <recommendedName>
        <fullName evidence="3">Gamma-glutamylcyclotransferase family protein</fullName>
    </recommendedName>
</protein>
<dbReference type="InterPro" id="IPR009288">
    <property type="entry name" value="AIG2-like_dom"/>
</dbReference>
<dbReference type="Proteomes" id="UP000008068">
    <property type="component" value="Unassembled WGS sequence"/>
</dbReference>
<dbReference type="InParanoid" id="G0N2P0"/>
<dbReference type="SUPFAM" id="SSF110857">
    <property type="entry name" value="Gamma-glutamyl cyclotransferase-like"/>
    <property type="match status" value="1"/>
</dbReference>
<proteinExistence type="inferred from homology"/>
<dbReference type="PANTHER" id="PTHR12510">
    <property type="entry name" value="TROPONIN C-AKIN-1 PROTEIN"/>
    <property type="match status" value="1"/>
</dbReference>
<dbReference type="Gene3D" id="3.10.490.10">
    <property type="entry name" value="Gamma-glutamyl cyclotransferase-like"/>
    <property type="match status" value="1"/>
</dbReference>
<dbReference type="GO" id="GO:0061929">
    <property type="term" value="F:gamma-glutamylaminecyclotransferase activity"/>
    <property type="evidence" value="ECO:0007669"/>
    <property type="project" value="InterPro"/>
</dbReference>
<reference evidence="6" key="1">
    <citation type="submission" date="2011-07" db="EMBL/GenBank/DDBJ databases">
        <authorList>
            <consortium name="Caenorhabditis brenneri Sequencing and Analysis Consortium"/>
            <person name="Wilson R.K."/>
        </authorList>
    </citation>
    <scope>NUCLEOTIDE SEQUENCE [LARGE SCALE GENOMIC DNA]</scope>
    <source>
        <strain evidence="6">PB2801</strain>
    </source>
</reference>
<dbReference type="AlphaFoldDB" id="G0N2P0"/>
<dbReference type="HOGENOM" id="CLU_1817472_0_0_1"/>
<evidence type="ECO:0000256" key="3">
    <source>
        <dbReference type="RuleBase" id="RU367036"/>
    </source>
</evidence>
<accession>G0N2P0</accession>
<evidence type="ECO:0000256" key="2">
    <source>
        <dbReference type="PIRSR" id="PIRSR639126-1"/>
    </source>
</evidence>
<dbReference type="PANTHER" id="PTHR12510:SF4">
    <property type="entry name" value="GAMMA-GLUTAMYLAMINECYCLOTRANSFERASE"/>
    <property type="match status" value="1"/>
</dbReference>
<dbReference type="InterPro" id="IPR013024">
    <property type="entry name" value="GGCT-like"/>
</dbReference>
<evidence type="ECO:0000313" key="6">
    <source>
        <dbReference type="Proteomes" id="UP000008068"/>
    </source>
</evidence>
<dbReference type="EMBL" id="GL379831">
    <property type="protein sequence ID" value="EGT51026.1"/>
    <property type="molecule type" value="Genomic_DNA"/>
</dbReference>
<evidence type="ECO:0000313" key="5">
    <source>
        <dbReference type="EMBL" id="EGT51026.1"/>
    </source>
</evidence>
<dbReference type="OrthoDB" id="113620at2759"/>
<dbReference type="Pfam" id="PF06094">
    <property type="entry name" value="GGACT"/>
    <property type="match status" value="1"/>
</dbReference>
<dbReference type="InterPro" id="IPR039126">
    <property type="entry name" value="GGACT"/>
</dbReference>
<dbReference type="GO" id="GO:0005829">
    <property type="term" value="C:cytosol"/>
    <property type="evidence" value="ECO:0007669"/>
    <property type="project" value="TreeGrafter"/>
</dbReference>
<feature type="active site" description="Proton acceptor" evidence="2">
    <location>
        <position position="25"/>
    </location>
</feature>
<evidence type="ECO:0000256" key="1">
    <source>
        <dbReference type="ARBA" id="ARBA00008861"/>
    </source>
</evidence>
<evidence type="ECO:0000259" key="4">
    <source>
        <dbReference type="Pfam" id="PF06094"/>
    </source>
</evidence>
<dbReference type="InterPro" id="IPR036568">
    <property type="entry name" value="GGCT-like_sf"/>
</dbReference>
<dbReference type="CDD" id="cd06661">
    <property type="entry name" value="GGCT_like"/>
    <property type="match status" value="1"/>
</dbReference>
<keyword evidence="6" id="KW-1185">Reference proteome</keyword>
<feature type="domain" description="Gamma-glutamylcyclotransferase AIG2-like" evidence="4">
    <location>
        <begin position="5"/>
        <end position="56"/>
    </location>
</feature>
<sequence>MFSPNIEGELYEVCAKKLEILDELEAYPTLYDRKKVEIKLSTDGSIEHAFIYLLKSWRSDLLETSSEMMSNYSSLGAHGRPYVDRYTRAKEMLDDIEGGGVNLYHEILGSDHPIYIELTQRKAVNDLKTRHENVTSEEEMYQ</sequence>